<evidence type="ECO:0000256" key="1">
    <source>
        <dbReference type="ARBA" id="ARBA00004141"/>
    </source>
</evidence>
<evidence type="ECO:0000256" key="3">
    <source>
        <dbReference type="ARBA" id="ARBA00022448"/>
    </source>
</evidence>
<sequence length="689" mass="76489">MEARDAPGRTPTPTLRPAAVDPSWLEDEWLLRLAAAGNKQQVAASALPVVESDQPGPTAAAASPQQGPSAAEAAVRKVVSSPTVNASGPVHSATNTAAVHLRFEQPSTPGPSTVWGRIKTVLLDYTHTAHLHGVAFIGNKSSCFAERALWGVAILVSGFTLLQMMWYQYEEYLQSPTVTTIDENNLATHSVPFPAITLCPVNRLRMSVLRKSIIHYVDRFDNGNQSSAQVAMALLNRTQFTDLLSGVFQVLTSYQYPKYQLMNAGLRLLASKLAFLDGLVISQIMMQGRMTCGDVLAHCYWRGVAFSCCDQFQLQLTEMGYCMSFNSRTSTGPKILCSEKNCHHVWSTGPGTGLELVFKMPNKSLLALEHPPFQKRFIDELRQRPDARPGFRPQNPHDAWESEDLFLMVNSWTYINNVYVMIHDREMLPDVNLAYLFRTTERVFSSMAVAYMGTVAARDLRSVPAKKRGCLFNGELPVQIARTYTQSECITECRVLRIAKTCGCAPYYIEASRGVFYNGIPECRFTQLPCLAGLNLQAINCSHCIPACNINNYEVRGFPSINVKVQDAYLGSTLEISYDMFRTAVLHRQKLSSTSMDLIGMDMQISSFDAFPLASYWYICFAVAFGGMASLCLGCSILTGLDILHMLLRVGRAVFGYKMKPMYFTNGSRAEGNEKQRKDVITSISQLIT</sequence>
<keyword evidence="4 12" id="KW-0894">Sodium channel</keyword>
<evidence type="ECO:0000313" key="16">
    <source>
        <dbReference type="RefSeq" id="XP_052120807.1"/>
    </source>
</evidence>
<comment type="similarity">
    <text evidence="2 12">Belongs to the amiloride-sensitive sodium channel (TC 1.A.6) family.</text>
</comment>
<gene>
    <name evidence="16" type="primary">LOC113209445</name>
</gene>
<dbReference type="GO" id="GO:0005886">
    <property type="term" value="C:plasma membrane"/>
    <property type="evidence" value="ECO:0007669"/>
    <property type="project" value="TreeGrafter"/>
</dbReference>
<reference evidence="16" key="1">
    <citation type="submission" date="2025-08" db="UniProtKB">
        <authorList>
            <consortium name="RefSeq"/>
        </authorList>
    </citation>
    <scope>IDENTIFICATION</scope>
    <source>
        <tissue evidence="16">Whole organism</tissue>
    </source>
</reference>
<dbReference type="OrthoDB" id="5874059at2759"/>
<dbReference type="RefSeq" id="XP_052120807.1">
    <property type="nucleotide sequence ID" value="XM_052264847.1"/>
</dbReference>
<dbReference type="Gene3D" id="2.60.470.10">
    <property type="entry name" value="Acid-sensing ion channels like domains"/>
    <property type="match status" value="1"/>
</dbReference>
<dbReference type="Pfam" id="PF00858">
    <property type="entry name" value="ASC"/>
    <property type="match status" value="1"/>
</dbReference>
<evidence type="ECO:0000256" key="5">
    <source>
        <dbReference type="ARBA" id="ARBA00022692"/>
    </source>
</evidence>
<evidence type="ECO:0000256" key="14">
    <source>
        <dbReference type="SAM" id="Phobius"/>
    </source>
</evidence>
<dbReference type="Proteomes" id="UP000504606">
    <property type="component" value="Unplaced"/>
</dbReference>
<dbReference type="PROSITE" id="PS01206">
    <property type="entry name" value="ASC"/>
    <property type="match status" value="1"/>
</dbReference>
<dbReference type="AlphaFoldDB" id="A0A9C6U0L2"/>
<dbReference type="GeneID" id="113209445"/>
<evidence type="ECO:0000256" key="4">
    <source>
        <dbReference type="ARBA" id="ARBA00022461"/>
    </source>
</evidence>
<accession>A0A9C6U0L2</accession>
<dbReference type="GO" id="GO:0015280">
    <property type="term" value="F:ligand-gated sodium channel activity"/>
    <property type="evidence" value="ECO:0007669"/>
    <property type="project" value="TreeGrafter"/>
</dbReference>
<keyword evidence="8 12" id="KW-0406">Ion transport</keyword>
<dbReference type="PANTHER" id="PTHR11690:SF288">
    <property type="entry name" value="AMILORIDE-SENSITIVE NA+ CHANNEL-RELATED"/>
    <property type="match status" value="1"/>
</dbReference>
<evidence type="ECO:0000313" key="15">
    <source>
        <dbReference type="Proteomes" id="UP000504606"/>
    </source>
</evidence>
<keyword evidence="9 14" id="KW-0472">Membrane</keyword>
<evidence type="ECO:0000256" key="13">
    <source>
        <dbReference type="SAM" id="MobiDB-lite"/>
    </source>
</evidence>
<dbReference type="InterPro" id="IPR020903">
    <property type="entry name" value="ENaC_CS"/>
</dbReference>
<evidence type="ECO:0000256" key="12">
    <source>
        <dbReference type="RuleBase" id="RU000679"/>
    </source>
</evidence>
<dbReference type="PRINTS" id="PR01078">
    <property type="entry name" value="AMINACHANNEL"/>
</dbReference>
<feature type="transmembrane region" description="Helical" evidence="14">
    <location>
        <begin position="616"/>
        <end position="641"/>
    </location>
</feature>
<evidence type="ECO:0000256" key="10">
    <source>
        <dbReference type="ARBA" id="ARBA00023201"/>
    </source>
</evidence>
<name>A0A9C6U0L2_FRAOC</name>
<keyword evidence="6 14" id="KW-1133">Transmembrane helix</keyword>
<keyword evidence="5 12" id="KW-0812">Transmembrane</keyword>
<protein>
    <submittedName>
        <fullName evidence="16">Sodium channel protein Nach isoform X1</fullName>
    </submittedName>
</protein>
<organism evidence="15 16">
    <name type="scientific">Frankliniella occidentalis</name>
    <name type="common">Western flower thrips</name>
    <name type="synonym">Euthrips occidentalis</name>
    <dbReference type="NCBI Taxonomy" id="133901"/>
    <lineage>
        <taxon>Eukaryota</taxon>
        <taxon>Metazoa</taxon>
        <taxon>Ecdysozoa</taxon>
        <taxon>Arthropoda</taxon>
        <taxon>Hexapoda</taxon>
        <taxon>Insecta</taxon>
        <taxon>Pterygota</taxon>
        <taxon>Neoptera</taxon>
        <taxon>Paraneoptera</taxon>
        <taxon>Thysanoptera</taxon>
        <taxon>Terebrantia</taxon>
        <taxon>Thripoidea</taxon>
        <taxon>Thripidae</taxon>
        <taxon>Frankliniella</taxon>
    </lineage>
</organism>
<dbReference type="PANTHER" id="PTHR11690">
    <property type="entry name" value="AMILORIDE-SENSITIVE SODIUM CHANNEL-RELATED"/>
    <property type="match status" value="1"/>
</dbReference>
<keyword evidence="7" id="KW-0915">Sodium</keyword>
<dbReference type="InterPro" id="IPR001873">
    <property type="entry name" value="ENaC"/>
</dbReference>
<evidence type="ECO:0000256" key="8">
    <source>
        <dbReference type="ARBA" id="ARBA00023065"/>
    </source>
</evidence>
<evidence type="ECO:0000256" key="11">
    <source>
        <dbReference type="ARBA" id="ARBA00023303"/>
    </source>
</evidence>
<proteinExistence type="inferred from homology"/>
<keyword evidence="11 12" id="KW-0407">Ion channel</keyword>
<evidence type="ECO:0000256" key="6">
    <source>
        <dbReference type="ARBA" id="ARBA00022989"/>
    </source>
</evidence>
<evidence type="ECO:0000256" key="2">
    <source>
        <dbReference type="ARBA" id="ARBA00007193"/>
    </source>
</evidence>
<feature type="region of interest" description="Disordered" evidence="13">
    <location>
        <begin position="1"/>
        <end position="21"/>
    </location>
</feature>
<comment type="subcellular location">
    <subcellularLocation>
        <location evidence="1">Membrane</location>
        <topology evidence="1">Multi-pass membrane protein</topology>
    </subcellularLocation>
</comment>
<keyword evidence="10 12" id="KW-0739">Sodium transport</keyword>
<evidence type="ECO:0000256" key="7">
    <source>
        <dbReference type="ARBA" id="ARBA00023053"/>
    </source>
</evidence>
<evidence type="ECO:0000256" key="9">
    <source>
        <dbReference type="ARBA" id="ARBA00023136"/>
    </source>
</evidence>
<keyword evidence="15" id="KW-1185">Reference proteome</keyword>
<keyword evidence="3 12" id="KW-0813">Transport</keyword>